<dbReference type="InterPro" id="IPR045255">
    <property type="entry name" value="RanBP1-like"/>
</dbReference>
<evidence type="ECO:0000313" key="10">
    <source>
        <dbReference type="EMBL" id="KAJ4793098.1"/>
    </source>
</evidence>
<dbReference type="GO" id="GO:0005096">
    <property type="term" value="F:GTPase activator activity"/>
    <property type="evidence" value="ECO:0007669"/>
    <property type="project" value="TreeGrafter"/>
</dbReference>
<dbReference type="EMBL" id="JAMFTS010000002">
    <property type="protein sequence ID" value="KAJ4793098.1"/>
    <property type="molecule type" value="Genomic_DNA"/>
</dbReference>
<feature type="compositionally biased region" description="Basic and acidic residues" evidence="8">
    <location>
        <begin position="1"/>
        <end position="11"/>
    </location>
</feature>
<evidence type="ECO:0000256" key="5">
    <source>
        <dbReference type="ARBA" id="ARBA00023010"/>
    </source>
</evidence>
<dbReference type="PANTHER" id="PTHR23138:SF87">
    <property type="entry name" value="E3 SUMO-PROTEIN LIGASE RANBP2"/>
    <property type="match status" value="1"/>
</dbReference>
<feature type="region of interest" description="Disordered" evidence="8">
    <location>
        <begin position="1"/>
        <end position="35"/>
    </location>
</feature>
<dbReference type="InterPro" id="IPR011993">
    <property type="entry name" value="PH-like_dom_sf"/>
</dbReference>
<dbReference type="InterPro" id="IPR000156">
    <property type="entry name" value="Ran_bind_dom"/>
</dbReference>
<feature type="compositionally biased region" description="Basic and acidic residues" evidence="8">
    <location>
        <begin position="189"/>
        <end position="207"/>
    </location>
</feature>
<keyword evidence="6" id="KW-0906">Nuclear pore complex</keyword>
<evidence type="ECO:0000256" key="7">
    <source>
        <dbReference type="ARBA" id="ARBA00023242"/>
    </source>
</evidence>
<name>A0AAV8FQC2_9POAL</name>
<keyword evidence="3" id="KW-0509">mRNA transport</keyword>
<organism evidence="10 12">
    <name type="scientific">Rhynchospora pubera</name>
    <dbReference type="NCBI Taxonomy" id="906938"/>
    <lineage>
        <taxon>Eukaryota</taxon>
        <taxon>Viridiplantae</taxon>
        <taxon>Streptophyta</taxon>
        <taxon>Embryophyta</taxon>
        <taxon>Tracheophyta</taxon>
        <taxon>Spermatophyta</taxon>
        <taxon>Magnoliopsida</taxon>
        <taxon>Liliopsida</taxon>
        <taxon>Poales</taxon>
        <taxon>Cyperaceae</taxon>
        <taxon>Cyperoideae</taxon>
        <taxon>Rhynchosporeae</taxon>
        <taxon>Rhynchospora</taxon>
    </lineage>
</organism>
<accession>A0AAV8FQC2</accession>
<protein>
    <submittedName>
        <fullName evidence="10">RAN binding protein 1</fullName>
    </submittedName>
</protein>
<reference evidence="10" key="1">
    <citation type="submission" date="2022-08" db="EMBL/GenBank/DDBJ databases">
        <authorList>
            <person name="Marques A."/>
        </authorList>
    </citation>
    <scope>NUCLEOTIDE SEQUENCE</scope>
    <source>
        <strain evidence="10">RhyPub2mFocal</strain>
        <tissue evidence="10">Leaves</tissue>
    </source>
</reference>
<dbReference type="Proteomes" id="UP001140206">
    <property type="component" value="Chromosome 1"/>
</dbReference>
<keyword evidence="7" id="KW-0539">Nucleus</keyword>
<dbReference type="GO" id="GO:0051028">
    <property type="term" value="P:mRNA transport"/>
    <property type="evidence" value="ECO:0007669"/>
    <property type="project" value="UniProtKB-KW"/>
</dbReference>
<evidence type="ECO:0000256" key="1">
    <source>
        <dbReference type="ARBA" id="ARBA00004567"/>
    </source>
</evidence>
<evidence type="ECO:0000256" key="8">
    <source>
        <dbReference type="SAM" id="MobiDB-lite"/>
    </source>
</evidence>
<proteinExistence type="predicted"/>
<dbReference type="GO" id="GO:0005737">
    <property type="term" value="C:cytoplasm"/>
    <property type="evidence" value="ECO:0007669"/>
    <property type="project" value="TreeGrafter"/>
</dbReference>
<dbReference type="CDD" id="cd13179">
    <property type="entry name" value="RanBD_RanBP1"/>
    <property type="match status" value="1"/>
</dbReference>
<sequence length="207" mass="23049">MASTEPEKKVQEEEENTTAAATGEEEDTGAEFAPIVRLEEVAVTTGEEDEDALLDLKAKLYRYDKEGSQWKERGTGNVKLLKHKESGKVRLVMRQNKTLKICANHLVTAATKMQEHVGNEKSCVWHATDFSDGELKDEMFCIRFASIENCRTFKDKVEEIAESVRKSDTKEEDKDASDAAGLLDNLTVSEKKTEATPSKEEASSPST</sequence>
<dbReference type="Gene3D" id="2.30.29.30">
    <property type="entry name" value="Pleckstrin-homology domain (PH domain)/Phosphotyrosine-binding domain (PTB)"/>
    <property type="match status" value="1"/>
</dbReference>
<evidence type="ECO:0000259" key="9">
    <source>
        <dbReference type="PROSITE" id="PS50196"/>
    </source>
</evidence>
<evidence type="ECO:0000313" key="12">
    <source>
        <dbReference type="Proteomes" id="UP001140206"/>
    </source>
</evidence>
<gene>
    <name evidence="11" type="ORF">LUZ62_029482</name>
    <name evidence="10" type="ORF">LUZ62_044344</name>
</gene>
<dbReference type="FunFam" id="2.30.29.30:FF:000245">
    <property type="entry name" value="Ran-binding protein 1 b"/>
    <property type="match status" value="1"/>
</dbReference>
<dbReference type="SUPFAM" id="SSF50729">
    <property type="entry name" value="PH domain-like"/>
    <property type="match status" value="1"/>
</dbReference>
<feature type="compositionally biased region" description="Basic and acidic residues" evidence="8">
    <location>
        <begin position="163"/>
        <end position="177"/>
    </location>
</feature>
<keyword evidence="12" id="KW-1185">Reference proteome</keyword>
<dbReference type="EMBL" id="JAMFTS010000001">
    <property type="protein sequence ID" value="KAJ4816916.1"/>
    <property type="molecule type" value="Genomic_DNA"/>
</dbReference>
<feature type="region of interest" description="Disordered" evidence="8">
    <location>
        <begin position="163"/>
        <end position="207"/>
    </location>
</feature>
<dbReference type="PANTHER" id="PTHR23138">
    <property type="entry name" value="RAN BINDING PROTEIN"/>
    <property type="match status" value="1"/>
</dbReference>
<dbReference type="InterPro" id="IPR045256">
    <property type="entry name" value="RanBP1_RanBD"/>
</dbReference>
<evidence type="ECO:0000256" key="4">
    <source>
        <dbReference type="ARBA" id="ARBA00022927"/>
    </source>
</evidence>
<evidence type="ECO:0000256" key="2">
    <source>
        <dbReference type="ARBA" id="ARBA00022448"/>
    </source>
</evidence>
<evidence type="ECO:0000256" key="6">
    <source>
        <dbReference type="ARBA" id="ARBA00023132"/>
    </source>
</evidence>
<dbReference type="Proteomes" id="UP001140206">
    <property type="component" value="Chromosome 2"/>
</dbReference>
<dbReference type="Pfam" id="PF00638">
    <property type="entry name" value="Ran_BP1"/>
    <property type="match status" value="1"/>
</dbReference>
<evidence type="ECO:0000256" key="3">
    <source>
        <dbReference type="ARBA" id="ARBA00022816"/>
    </source>
</evidence>
<keyword evidence="2" id="KW-0813">Transport</keyword>
<dbReference type="SMART" id="SM00160">
    <property type="entry name" value="RanBD"/>
    <property type="match status" value="1"/>
</dbReference>
<dbReference type="GO" id="GO:0006913">
    <property type="term" value="P:nucleocytoplasmic transport"/>
    <property type="evidence" value="ECO:0007669"/>
    <property type="project" value="InterPro"/>
</dbReference>
<feature type="domain" description="RanBD1" evidence="9">
    <location>
        <begin position="31"/>
        <end position="166"/>
    </location>
</feature>
<comment type="caution">
    <text evidence="10">The sequence shown here is derived from an EMBL/GenBank/DDBJ whole genome shotgun (WGS) entry which is preliminary data.</text>
</comment>
<comment type="subcellular location">
    <subcellularLocation>
        <location evidence="1">Nucleus</location>
        <location evidence="1">Nuclear pore complex</location>
    </subcellularLocation>
</comment>
<keyword evidence="4" id="KW-0653">Protein transport</keyword>
<evidence type="ECO:0000313" key="11">
    <source>
        <dbReference type="EMBL" id="KAJ4816916.1"/>
    </source>
</evidence>
<dbReference type="PROSITE" id="PS50196">
    <property type="entry name" value="RANBD1"/>
    <property type="match status" value="1"/>
</dbReference>
<dbReference type="GO" id="GO:0005643">
    <property type="term" value="C:nuclear pore"/>
    <property type="evidence" value="ECO:0007669"/>
    <property type="project" value="UniProtKB-SubCell"/>
</dbReference>
<keyword evidence="5" id="KW-0811">Translocation</keyword>
<dbReference type="AlphaFoldDB" id="A0AAV8FQC2"/>
<dbReference type="GO" id="GO:0015031">
    <property type="term" value="P:protein transport"/>
    <property type="evidence" value="ECO:0007669"/>
    <property type="project" value="UniProtKB-KW"/>
</dbReference>